<feature type="signal peptide" evidence="1">
    <location>
        <begin position="1"/>
        <end position="24"/>
    </location>
</feature>
<evidence type="ECO:0000256" key="1">
    <source>
        <dbReference type="SAM" id="SignalP"/>
    </source>
</evidence>
<feature type="chain" id="PRO_5040230545" evidence="1">
    <location>
        <begin position="25"/>
        <end position="100"/>
    </location>
</feature>
<keyword evidence="1" id="KW-0732">Signal</keyword>
<accession>A0A9Q0BKJ3</accession>
<comment type="caution">
    <text evidence="2">The sequence shown here is derived from an EMBL/GenBank/DDBJ whole genome shotgun (WGS) entry which is preliminary data.</text>
</comment>
<sequence>MKVTIAIIGLFVTVFCSQQLPIMACGITEVYNKFNEYCISITTHANPSLCISFNEINEIGNFNSWFHSDSVRFCVFPFLNEFCNKCNILPAWVPPPTNIL</sequence>
<reference evidence="2" key="1">
    <citation type="journal article" date="2023" name="Genome Biol. Evol.">
        <title>Long-read-based Genome Assembly of Drosophila gunungcola Reveals Fewer Chemosensory Genes in Flower-breeding Species.</title>
        <authorList>
            <person name="Negi A."/>
            <person name="Liao B.Y."/>
            <person name="Yeh S.D."/>
        </authorList>
    </citation>
    <scope>NUCLEOTIDE SEQUENCE</scope>
    <source>
        <strain evidence="2">Sukarami</strain>
    </source>
</reference>
<keyword evidence="3" id="KW-1185">Reference proteome</keyword>
<evidence type="ECO:0000313" key="2">
    <source>
        <dbReference type="EMBL" id="KAI8035271.1"/>
    </source>
</evidence>
<proteinExistence type="predicted"/>
<protein>
    <submittedName>
        <fullName evidence="2">Uncharacterized protein</fullName>
    </submittedName>
</protein>
<evidence type="ECO:0000313" key="3">
    <source>
        <dbReference type="Proteomes" id="UP001059596"/>
    </source>
</evidence>
<organism evidence="2 3">
    <name type="scientific">Drosophila gunungcola</name>
    <name type="common">fruit fly</name>
    <dbReference type="NCBI Taxonomy" id="103775"/>
    <lineage>
        <taxon>Eukaryota</taxon>
        <taxon>Metazoa</taxon>
        <taxon>Ecdysozoa</taxon>
        <taxon>Arthropoda</taxon>
        <taxon>Hexapoda</taxon>
        <taxon>Insecta</taxon>
        <taxon>Pterygota</taxon>
        <taxon>Neoptera</taxon>
        <taxon>Endopterygota</taxon>
        <taxon>Diptera</taxon>
        <taxon>Brachycera</taxon>
        <taxon>Muscomorpha</taxon>
        <taxon>Ephydroidea</taxon>
        <taxon>Drosophilidae</taxon>
        <taxon>Drosophila</taxon>
        <taxon>Sophophora</taxon>
    </lineage>
</organism>
<dbReference type="AlphaFoldDB" id="A0A9Q0BKJ3"/>
<name>A0A9Q0BKJ3_9MUSC</name>
<dbReference type="EMBL" id="JAMKOV010000040">
    <property type="protein sequence ID" value="KAI8035271.1"/>
    <property type="molecule type" value="Genomic_DNA"/>
</dbReference>
<dbReference type="Proteomes" id="UP001059596">
    <property type="component" value="Unassembled WGS sequence"/>
</dbReference>
<gene>
    <name evidence="2" type="ORF">M5D96_011928</name>
</gene>